<keyword evidence="3" id="KW-1185">Reference proteome</keyword>
<dbReference type="GO" id="GO:0016746">
    <property type="term" value="F:acyltransferase activity"/>
    <property type="evidence" value="ECO:0007669"/>
    <property type="project" value="UniProtKB-KW"/>
</dbReference>
<dbReference type="Gene3D" id="3.40.630.30">
    <property type="match status" value="1"/>
</dbReference>
<accession>A0ABV6Z350</accession>
<gene>
    <name evidence="2" type="ORF">ACFL27_21900</name>
</gene>
<feature type="domain" description="N-acetyltransferase" evidence="1">
    <location>
        <begin position="12"/>
        <end position="165"/>
    </location>
</feature>
<protein>
    <submittedName>
        <fullName evidence="2">GNAT family N-acetyltransferase</fullName>
        <ecNumber evidence="2">2.3.-.-</ecNumber>
    </submittedName>
</protein>
<dbReference type="CDD" id="cd04301">
    <property type="entry name" value="NAT_SF"/>
    <property type="match status" value="1"/>
</dbReference>
<organism evidence="2 3">
    <name type="scientific">candidate division CSSED10-310 bacterium</name>
    <dbReference type="NCBI Taxonomy" id="2855610"/>
    <lineage>
        <taxon>Bacteria</taxon>
        <taxon>Bacteria division CSSED10-310</taxon>
    </lineage>
</organism>
<dbReference type="InterPro" id="IPR016181">
    <property type="entry name" value="Acyl_CoA_acyltransferase"/>
</dbReference>
<evidence type="ECO:0000259" key="1">
    <source>
        <dbReference type="PROSITE" id="PS51186"/>
    </source>
</evidence>
<evidence type="ECO:0000313" key="2">
    <source>
        <dbReference type="EMBL" id="MFC1852861.1"/>
    </source>
</evidence>
<comment type="caution">
    <text evidence="2">The sequence shown here is derived from an EMBL/GenBank/DDBJ whole genome shotgun (WGS) entry which is preliminary data.</text>
</comment>
<proteinExistence type="predicted"/>
<sequence length="168" mass="19114">MLTIKRIHGTREVVKELQNVFENSPDYSLRCTGSLPRGTEAEELFTGKPSGVAFDDGLVFSICLNDEIIGCIDLIRSYPEVNTVFIGLLLLAEQYQQNNYGSHAYRLLEEKIDTWPQIKKVRLGVLKTNEIVAPFWSKMGFSDTGRRVPYHSGPVESEIMLFEKELKK</sequence>
<evidence type="ECO:0000313" key="3">
    <source>
        <dbReference type="Proteomes" id="UP001594351"/>
    </source>
</evidence>
<keyword evidence="2" id="KW-0012">Acyltransferase</keyword>
<dbReference type="InterPro" id="IPR000182">
    <property type="entry name" value="GNAT_dom"/>
</dbReference>
<dbReference type="SUPFAM" id="SSF55729">
    <property type="entry name" value="Acyl-CoA N-acyltransferases (Nat)"/>
    <property type="match status" value="1"/>
</dbReference>
<keyword evidence="2" id="KW-0808">Transferase</keyword>
<dbReference type="Proteomes" id="UP001594351">
    <property type="component" value="Unassembled WGS sequence"/>
</dbReference>
<dbReference type="PROSITE" id="PS51186">
    <property type="entry name" value="GNAT"/>
    <property type="match status" value="1"/>
</dbReference>
<dbReference type="Pfam" id="PF00583">
    <property type="entry name" value="Acetyltransf_1"/>
    <property type="match status" value="1"/>
</dbReference>
<dbReference type="EC" id="2.3.-.-" evidence="2"/>
<dbReference type="EMBL" id="JBHPBY010000380">
    <property type="protein sequence ID" value="MFC1852861.1"/>
    <property type="molecule type" value="Genomic_DNA"/>
</dbReference>
<reference evidence="2 3" key="1">
    <citation type="submission" date="2024-09" db="EMBL/GenBank/DDBJ databases">
        <title>Laminarin stimulates single cell rates of sulfate reduction while oxygen inhibits transcriptomic activity in coastal marine sediment.</title>
        <authorList>
            <person name="Lindsay M."/>
            <person name="Orcutt B."/>
            <person name="Emerson D."/>
            <person name="Stepanauskas R."/>
            <person name="D'Angelo T."/>
        </authorList>
    </citation>
    <scope>NUCLEOTIDE SEQUENCE [LARGE SCALE GENOMIC DNA]</scope>
    <source>
        <strain evidence="2">SAG AM-311-K15</strain>
    </source>
</reference>
<name>A0ABV6Z350_UNCC1</name>